<evidence type="ECO:0000313" key="1">
    <source>
        <dbReference type="EMBL" id="SFF28871.1"/>
    </source>
</evidence>
<dbReference type="AlphaFoldDB" id="A0A1I2HKB9"/>
<evidence type="ECO:0008006" key="3">
    <source>
        <dbReference type="Google" id="ProtNLM"/>
    </source>
</evidence>
<evidence type="ECO:0000313" key="2">
    <source>
        <dbReference type="Proteomes" id="UP000198598"/>
    </source>
</evidence>
<dbReference type="Proteomes" id="UP000198598">
    <property type="component" value="Unassembled WGS sequence"/>
</dbReference>
<protein>
    <recommendedName>
        <fullName evidence="3">Lipoprotein</fullName>
    </recommendedName>
</protein>
<keyword evidence="2" id="KW-1185">Reference proteome</keyword>
<dbReference type="PROSITE" id="PS51257">
    <property type="entry name" value="PROKAR_LIPOPROTEIN"/>
    <property type="match status" value="1"/>
</dbReference>
<name>A0A1I2HKB9_9BACT</name>
<dbReference type="EMBL" id="FOLQ01000043">
    <property type="protein sequence ID" value="SFF28871.1"/>
    <property type="molecule type" value="Genomic_DNA"/>
</dbReference>
<dbReference type="RefSeq" id="WP_093834946.1">
    <property type="nucleotide sequence ID" value="NZ_FOLQ01000043.1"/>
</dbReference>
<gene>
    <name evidence="1" type="ORF">SAMN05216167_14317</name>
</gene>
<proteinExistence type="predicted"/>
<organism evidence="1 2">
    <name type="scientific">Spirosoma endophyticum</name>
    <dbReference type="NCBI Taxonomy" id="662367"/>
    <lineage>
        <taxon>Bacteria</taxon>
        <taxon>Pseudomonadati</taxon>
        <taxon>Bacteroidota</taxon>
        <taxon>Cytophagia</taxon>
        <taxon>Cytophagales</taxon>
        <taxon>Cytophagaceae</taxon>
        <taxon>Spirosoma</taxon>
    </lineage>
</organism>
<reference evidence="1 2" key="1">
    <citation type="submission" date="2016-10" db="EMBL/GenBank/DDBJ databases">
        <authorList>
            <person name="de Groot N.N."/>
        </authorList>
    </citation>
    <scope>NUCLEOTIDE SEQUENCE [LARGE SCALE GENOMIC DNA]</scope>
    <source>
        <strain evidence="1 2">DSM 26130</strain>
    </source>
</reference>
<accession>A0A1I2HKB9</accession>
<sequence length="99" mass="11066">MRKIIGYLALVGFLGGCHKEAVKPEVKATILGSVSPPYAGCNFNYELVINNEHFLSKSIAEPYDKAGTQVWLRYQLDETCSQYTPRPTNIITITSIRSQ</sequence>